<dbReference type="SMART" id="SM00256">
    <property type="entry name" value="FBOX"/>
    <property type="match status" value="1"/>
</dbReference>
<feature type="compositionally biased region" description="Polar residues" evidence="1">
    <location>
        <begin position="14"/>
        <end position="29"/>
    </location>
</feature>
<evidence type="ECO:0000259" key="2">
    <source>
        <dbReference type="PROSITE" id="PS50181"/>
    </source>
</evidence>
<feature type="compositionally biased region" description="Polar residues" evidence="1">
    <location>
        <begin position="41"/>
        <end position="55"/>
    </location>
</feature>
<feature type="compositionally biased region" description="Basic and acidic residues" evidence="1">
    <location>
        <begin position="66"/>
        <end position="75"/>
    </location>
</feature>
<dbReference type="Gramene" id="AET3Gv20671900.2">
    <property type="protein sequence ID" value="AET3Gv20671900.2"/>
    <property type="gene ID" value="AET3Gv20671900"/>
</dbReference>
<dbReference type="InterPro" id="IPR032675">
    <property type="entry name" value="LRR_dom_sf"/>
</dbReference>
<dbReference type="InterPro" id="IPR055411">
    <property type="entry name" value="LRR_FXL15/At3g58940/PEG3-like"/>
</dbReference>
<dbReference type="STRING" id="200361.A0A453FGM2"/>
<evidence type="ECO:0000313" key="3">
    <source>
        <dbReference type="EnsemblPlants" id="AET3Gv20671900.2"/>
    </source>
</evidence>
<dbReference type="PANTHER" id="PTHR32141">
    <property type="match status" value="1"/>
</dbReference>
<dbReference type="InterPro" id="IPR036047">
    <property type="entry name" value="F-box-like_dom_sf"/>
</dbReference>
<proteinExistence type="predicted"/>
<feature type="region of interest" description="Disordered" evidence="1">
    <location>
        <begin position="1"/>
        <end position="132"/>
    </location>
</feature>
<accession>A0A453FGM2</accession>
<sequence>KPLPMQRGSGSGEGTTNSLRTKFFQNSPSDGVGMCCVYSPATVSTTSSQRGQIVSSDRPPSYDADAPLRSDEGFDGRAANPSPSRARRGRGGGDGEPPPLSPTPSVNAGRKFDGRAAKRRRAESGGGVGVGVGDAAAQDRIGELPDAILLCILSYLPLRDAARSTALSSRWRRLFDQYLLDFNACQPFPPEAGRGCDWFIRAVDSILASRRHIRIRSFRFVMYGQGFNNRMGVVSGWFPVLASCGVREVDVDMLYTVWRPTLPASLLQLASLETLRVCFCDLPKEAEMDALRLPALKTLRLSNVRTSQDALQAMLAHCPSLECAKLKNITGVKQIRLRSRSLVRLYGDLGDLSELVVEDAPSLEELVGIHLPSGRATVKIVSAPKLQVLGYLGKNVGPLVLRDTVFDGGILQSTTLMCSVKTLAIQVPFSEKGHTTFVAQLLKCFPCLETLHVEADSRSISQRVAPESWDMTTSIRCIEHSLNKLVFEDFGGEMCQWGFLTFMLEMAKTLKVVELYCLKGEDCASRLINILSSINRVCQDMEFLFFTSCEPVNGLYLCHCCPRRCQNENRVSLMDTLKHQKK</sequence>
<evidence type="ECO:0000313" key="4">
    <source>
        <dbReference type="Proteomes" id="UP000015105"/>
    </source>
</evidence>
<organism evidence="3 4">
    <name type="scientific">Aegilops tauschii subsp. strangulata</name>
    <name type="common">Goatgrass</name>
    <dbReference type="NCBI Taxonomy" id="200361"/>
    <lineage>
        <taxon>Eukaryota</taxon>
        <taxon>Viridiplantae</taxon>
        <taxon>Streptophyta</taxon>
        <taxon>Embryophyta</taxon>
        <taxon>Tracheophyta</taxon>
        <taxon>Spermatophyta</taxon>
        <taxon>Magnoliopsida</taxon>
        <taxon>Liliopsida</taxon>
        <taxon>Poales</taxon>
        <taxon>Poaceae</taxon>
        <taxon>BOP clade</taxon>
        <taxon>Pooideae</taxon>
        <taxon>Triticodae</taxon>
        <taxon>Triticeae</taxon>
        <taxon>Triticinae</taxon>
        <taxon>Aegilops</taxon>
    </lineage>
</organism>
<feature type="domain" description="F-box" evidence="2">
    <location>
        <begin position="138"/>
        <end position="185"/>
    </location>
</feature>
<reference evidence="4" key="1">
    <citation type="journal article" date="2014" name="Science">
        <title>Ancient hybridizations among the ancestral genomes of bread wheat.</title>
        <authorList>
            <consortium name="International Wheat Genome Sequencing Consortium,"/>
            <person name="Marcussen T."/>
            <person name="Sandve S.R."/>
            <person name="Heier L."/>
            <person name="Spannagl M."/>
            <person name="Pfeifer M."/>
            <person name="Jakobsen K.S."/>
            <person name="Wulff B.B."/>
            <person name="Steuernagel B."/>
            <person name="Mayer K.F."/>
            <person name="Olsen O.A."/>
        </authorList>
    </citation>
    <scope>NUCLEOTIDE SEQUENCE [LARGE SCALE GENOMIC DNA]</scope>
    <source>
        <strain evidence="4">cv. AL8/78</strain>
    </source>
</reference>
<dbReference type="Gene3D" id="1.20.1280.50">
    <property type="match status" value="1"/>
</dbReference>
<reference evidence="3" key="4">
    <citation type="submission" date="2019-03" db="UniProtKB">
        <authorList>
            <consortium name="EnsemblPlants"/>
        </authorList>
    </citation>
    <scope>IDENTIFICATION</scope>
</reference>
<dbReference type="InterPro" id="IPR055302">
    <property type="entry name" value="F-box_dom-containing"/>
</dbReference>
<dbReference type="Gene3D" id="3.80.10.10">
    <property type="entry name" value="Ribonuclease Inhibitor"/>
    <property type="match status" value="1"/>
</dbReference>
<reference evidence="3" key="3">
    <citation type="journal article" date="2017" name="Nature">
        <title>Genome sequence of the progenitor of the wheat D genome Aegilops tauschii.</title>
        <authorList>
            <person name="Luo M.C."/>
            <person name="Gu Y.Q."/>
            <person name="Puiu D."/>
            <person name="Wang H."/>
            <person name="Twardziok S.O."/>
            <person name="Deal K.R."/>
            <person name="Huo N."/>
            <person name="Zhu T."/>
            <person name="Wang L."/>
            <person name="Wang Y."/>
            <person name="McGuire P.E."/>
            <person name="Liu S."/>
            <person name="Long H."/>
            <person name="Ramasamy R.K."/>
            <person name="Rodriguez J.C."/>
            <person name="Van S.L."/>
            <person name="Yuan L."/>
            <person name="Wang Z."/>
            <person name="Xia Z."/>
            <person name="Xiao L."/>
            <person name="Anderson O.D."/>
            <person name="Ouyang S."/>
            <person name="Liang Y."/>
            <person name="Zimin A.V."/>
            <person name="Pertea G."/>
            <person name="Qi P."/>
            <person name="Bennetzen J.L."/>
            <person name="Dai X."/>
            <person name="Dawson M.W."/>
            <person name="Muller H.G."/>
            <person name="Kugler K."/>
            <person name="Rivarola-Duarte L."/>
            <person name="Spannagl M."/>
            <person name="Mayer K.F.X."/>
            <person name="Lu F.H."/>
            <person name="Bevan M.W."/>
            <person name="Leroy P."/>
            <person name="Li P."/>
            <person name="You F.M."/>
            <person name="Sun Q."/>
            <person name="Liu Z."/>
            <person name="Lyons E."/>
            <person name="Wicker T."/>
            <person name="Salzberg S.L."/>
            <person name="Devos K.M."/>
            <person name="Dvorak J."/>
        </authorList>
    </citation>
    <scope>NUCLEOTIDE SEQUENCE [LARGE SCALE GENOMIC DNA]</scope>
    <source>
        <strain evidence="3">cv. AL8/78</strain>
    </source>
</reference>
<dbReference type="SUPFAM" id="SSF81383">
    <property type="entry name" value="F-box domain"/>
    <property type="match status" value="1"/>
</dbReference>
<dbReference type="InterPro" id="IPR006566">
    <property type="entry name" value="FBD"/>
</dbReference>
<name>A0A453FGM2_AEGTS</name>
<evidence type="ECO:0000256" key="1">
    <source>
        <dbReference type="SAM" id="MobiDB-lite"/>
    </source>
</evidence>
<dbReference type="SUPFAM" id="SSF52047">
    <property type="entry name" value="RNI-like"/>
    <property type="match status" value="1"/>
</dbReference>
<dbReference type="Pfam" id="PF12937">
    <property type="entry name" value="F-box-like"/>
    <property type="match status" value="1"/>
</dbReference>
<dbReference type="Proteomes" id="UP000015105">
    <property type="component" value="Chromosome 3D"/>
</dbReference>
<dbReference type="PANTHER" id="PTHR32141:SF94">
    <property type="entry name" value="F-BOX DOMAIN-CONTAINING PROTEIN"/>
    <property type="match status" value="1"/>
</dbReference>
<keyword evidence="4" id="KW-1185">Reference proteome</keyword>
<dbReference type="Pfam" id="PF24758">
    <property type="entry name" value="LRR_At5g56370"/>
    <property type="match status" value="1"/>
</dbReference>
<dbReference type="InterPro" id="IPR001810">
    <property type="entry name" value="F-box_dom"/>
</dbReference>
<dbReference type="PROSITE" id="PS50181">
    <property type="entry name" value="FBOX"/>
    <property type="match status" value="1"/>
</dbReference>
<reference evidence="3" key="5">
    <citation type="journal article" date="2021" name="G3 (Bethesda)">
        <title>Aegilops tauschii genome assembly Aet v5.0 features greater sequence contiguity and improved annotation.</title>
        <authorList>
            <person name="Wang L."/>
            <person name="Zhu T."/>
            <person name="Rodriguez J.C."/>
            <person name="Deal K.R."/>
            <person name="Dubcovsky J."/>
            <person name="McGuire P.E."/>
            <person name="Lux T."/>
            <person name="Spannagl M."/>
            <person name="Mayer K.F.X."/>
            <person name="Baldrich P."/>
            <person name="Meyers B.C."/>
            <person name="Huo N."/>
            <person name="Gu Y.Q."/>
            <person name="Zhou H."/>
            <person name="Devos K.M."/>
            <person name="Bennetzen J.L."/>
            <person name="Unver T."/>
            <person name="Budak H."/>
            <person name="Gulick P.J."/>
            <person name="Galiba G."/>
            <person name="Kalapos B."/>
            <person name="Nelson D.R."/>
            <person name="Li P."/>
            <person name="You F.M."/>
            <person name="Luo M.C."/>
            <person name="Dvorak J."/>
        </authorList>
    </citation>
    <scope>NUCLEOTIDE SEQUENCE [LARGE SCALE GENOMIC DNA]</scope>
    <source>
        <strain evidence="3">cv. AL8/78</strain>
    </source>
</reference>
<reference evidence="4" key="2">
    <citation type="journal article" date="2017" name="Nat. Plants">
        <title>The Aegilops tauschii genome reveals multiple impacts of transposons.</title>
        <authorList>
            <person name="Zhao G."/>
            <person name="Zou C."/>
            <person name="Li K."/>
            <person name="Wang K."/>
            <person name="Li T."/>
            <person name="Gao L."/>
            <person name="Zhang X."/>
            <person name="Wang H."/>
            <person name="Yang Z."/>
            <person name="Liu X."/>
            <person name="Jiang W."/>
            <person name="Mao L."/>
            <person name="Kong X."/>
            <person name="Jiao Y."/>
            <person name="Jia J."/>
        </authorList>
    </citation>
    <scope>NUCLEOTIDE SEQUENCE [LARGE SCALE GENOMIC DNA]</scope>
    <source>
        <strain evidence="4">cv. AL8/78</strain>
    </source>
</reference>
<dbReference type="AlphaFoldDB" id="A0A453FGM2"/>
<dbReference type="EnsemblPlants" id="AET3Gv20671900.2">
    <property type="protein sequence ID" value="AET3Gv20671900.2"/>
    <property type="gene ID" value="AET3Gv20671900"/>
</dbReference>
<protein>
    <recommendedName>
        <fullName evidence="2">F-box domain-containing protein</fullName>
    </recommendedName>
</protein>
<dbReference type="Pfam" id="PF08387">
    <property type="entry name" value="FBD"/>
    <property type="match status" value="1"/>
</dbReference>